<evidence type="ECO:0000256" key="2">
    <source>
        <dbReference type="ARBA" id="ARBA00004481"/>
    </source>
</evidence>
<keyword evidence="10" id="KW-1185">Reference proteome</keyword>
<feature type="region of interest" description="Disordered" evidence="6">
    <location>
        <begin position="665"/>
        <end position="709"/>
    </location>
</feature>
<keyword evidence="5 7" id="KW-0472">Membrane</keyword>
<evidence type="ECO:0000256" key="5">
    <source>
        <dbReference type="ARBA" id="ARBA00023136"/>
    </source>
</evidence>
<keyword evidence="3" id="KW-1003">Cell membrane</keyword>
<dbReference type="InterPro" id="IPR031692">
    <property type="entry name" value="EHD_N"/>
</dbReference>
<dbReference type="Pfam" id="PF18150">
    <property type="entry name" value="DUF5600"/>
    <property type="match status" value="1"/>
</dbReference>
<dbReference type="GO" id="GO:0005525">
    <property type="term" value="F:GTP binding"/>
    <property type="evidence" value="ECO:0007669"/>
    <property type="project" value="InterPro"/>
</dbReference>
<dbReference type="InterPro" id="IPR040990">
    <property type="entry name" value="DUF5600"/>
</dbReference>
<protein>
    <submittedName>
        <fullName evidence="9">RME1L3, RME1-like GTPase/ATPase without a C-terminal EH domain</fullName>
    </submittedName>
</protein>
<dbReference type="InterPro" id="IPR027417">
    <property type="entry name" value="P-loop_NTPase"/>
</dbReference>
<evidence type="ECO:0000256" key="3">
    <source>
        <dbReference type="ARBA" id="ARBA00022475"/>
    </source>
</evidence>
<dbReference type="Pfam" id="PF16880">
    <property type="entry name" value="EHD_N"/>
    <property type="match status" value="1"/>
</dbReference>
<keyword evidence="4" id="KW-0967">Endosome</keyword>
<dbReference type="Gene3D" id="1.10.268.20">
    <property type="match status" value="1"/>
</dbReference>
<gene>
    <name evidence="9" type="primary">RME1L3</name>
    <name evidence="9" type="ORF">Esi_0278_0006</name>
</gene>
<dbReference type="OrthoDB" id="10327504at2759"/>
<proteinExistence type="predicted"/>
<dbReference type="eggNOG" id="KOG1954">
    <property type="taxonomic scope" value="Eukaryota"/>
</dbReference>
<feature type="compositionally biased region" description="Basic and acidic residues" evidence="6">
    <location>
        <begin position="104"/>
        <end position="115"/>
    </location>
</feature>
<comment type="subcellular location">
    <subcellularLocation>
        <location evidence="1">Cell membrane</location>
        <topology evidence="1">Peripheral membrane protein</topology>
        <orientation evidence="1">Cytoplasmic side</orientation>
    </subcellularLocation>
    <subcellularLocation>
        <location evidence="2">Endosome membrane</location>
        <topology evidence="2">Peripheral membrane protein</topology>
    </subcellularLocation>
</comment>
<dbReference type="InterPro" id="IPR045063">
    <property type="entry name" value="Dynamin_N"/>
</dbReference>
<feature type="compositionally biased region" description="Acidic residues" evidence="6">
    <location>
        <begin position="139"/>
        <end position="157"/>
    </location>
</feature>
<evidence type="ECO:0000313" key="10">
    <source>
        <dbReference type="Proteomes" id="UP000002630"/>
    </source>
</evidence>
<dbReference type="InterPro" id="IPR051943">
    <property type="entry name" value="TRAFAC_Dynamin-like_GTPase"/>
</dbReference>
<dbReference type="PRINTS" id="PR00195">
    <property type="entry name" value="DYNAMIN"/>
</dbReference>
<evidence type="ECO:0000256" key="1">
    <source>
        <dbReference type="ARBA" id="ARBA00004413"/>
    </source>
</evidence>
<dbReference type="GO" id="GO:0010008">
    <property type="term" value="C:endosome membrane"/>
    <property type="evidence" value="ECO:0007669"/>
    <property type="project" value="UniProtKB-SubCell"/>
</dbReference>
<dbReference type="InterPro" id="IPR030381">
    <property type="entry name" value="G_DYNAMIN_dom"/>
</dbReference>
<feature type="domain" description="Dynamin-type G" evidence="8">
    <location>
        <begin position="269"/>
        <end position="512"/>
    </location>
</feature>
<dbReference type="GO" id="GO:0005886">
    <property type="term" value="C:plasma membrane"/>
    <property type="evidence" value="ECO:0007669"/>
    <property type="project" value="UniProtKB-SubCell"/>
</dbReference>
<organism evidence="9 10">
    <name type="scientific">Ectocarpus siliculosus</name>
    <name type="common">Brown alga</name>
    <name type="synonym">Conferva siliculosa</name>
    <dbReference type="NCBI Taxonomy" id="2880"/>
    <lineage>
        <taxon>Eukaryota</taxon>
        <taxon>Sar</taxon>
        <taxon>Stramenopiles</taxon>
        <taxon>Ochrophyta</taxon>
        <taxon>PX clade</taxon>
        <taxon>Phaeophyceae</taxon>
        <taxon>Ectocarpales</taxon>
        <taxon>Ectocarpaceae</taxon>
        <taxon>Ectocarpus</taxon>
    </lineage>
</organism>
<keyword evidence="7" id="KW-0812">Transmembrane</keyword>
<accession>D7FUQ8</accession>
<dbReference type="InParanoid" id="D7FUQ8"/>
<evidence type="ECO:0000256" key="6">
    <source>
        <dbReference type="SAM" id="MobiDB-lite"/>
    </source>
</evidence>
<feature type="transmembrane region" description="Helical" evidence="7">
    <location>
        <begin position="714"/>
        <end position="734"/>
    </location>
</feature>
<dbReference type="STRING" id="2880.D7FUQ8"/>
<dbReference type="InterPro" id="IPR022812">
    <property type="entry name" value="Dynamin"/>
</dbReference>
<reference evidence="9 10" key="1">
    <citation type="journal article" date="2010" name="Nature">
        <title>The Ectocarpus genome and the independent evolution of multicellularity in brown algae.</title>
        <authorList>
            <person name="Cock J.M."/>
            <person name="Sterck L."/>
            <person name="Rouze P."/>
            <person name="Scornet D."/>
            <person name="Allen A.E."/>
            <person name="Amoutzias G."/>
            <person name="Anthouard V."/>
            <person name="Artiguenave F."/>
            <person name="Aury J.M."/>
            <person name="Badger J.H."/>
            <person name="Beszteri B."/>
            <person name="Billiau K."/>
            <person name="Bonnet E."/>
            <person name="Bothwell J.H."/>
            <person name="Bowler C."/>
            <person name="Boyen C."/>
            <person name="Brownlee C."/>
            <person name="Carrano C.J."/>
            <person name="Charrier B."/>
            <person name="Cho G.Y."/>
            <person name="Coelho S.M."/>
            <person name="Collen J."/>
            <person name="Corre E."/>
            <person name="Da Silva C."/>
            <person name="Delage L."/>
            <person name="Delaroque N."/>
            <person name="Dittami S.M."/>
            <person name="Doulbeau S."/>
            <person name="Elias M."/>
            <person name="Farnham G."/>
            <person name="Gachon C.M."/>
            <person name="Gschloessl B."/>
            <person name="Heesch S."/>
            <person name="Jabbari K."/>
            <person name="Jubin C."/>
            <person name="Kawai H."/>
            <person name="Kimura K."/>
            <person name="Kloareg B."/>
            <person name="Kupper F.C."/>
            <person name="Lang D."/>
            <person name="Le Bail A."/>
            <person name="Leblanc C."/>
            <person name="Lerouge P."/>
            <person name="Lohr M."/>
            <person name="Lopez P.J."/>
            <person name="Martens C."/>
            <person name="Maumus F."/>
            <person name="Michel G."/>
            <person name="Miranda-Saavedra D."/>
            <person name="Morales J."/>
            <person name="Moreau H."/>
            <person name="Motomura T."/>
            <person name="Nagasato C."/>
            <person name="Napoli C.A."/>
            <person name="Nelson D.R."/>
            <person name="Nyvall-Collen P."/>
            <person name="Peters A.F."/>
            <person name="Pommier C."/>
            <person name="Potin P."/>
            <person name="Poulain J."/>
            <person name="Quesneville H."/>
            <person name="Read B."/>
            <person name="Rensing S.A."/>
            <person name="Ritter A."/>
            <person name="Rousvoal S."/>
            <person name="Samanta M."/>
            <person name="Samson G."/>
            <person name="Schroeder D.C."/>
            <person name="Segurens B."/>
            <person name="Strittmatter M."/>
            <person name="Tonon T."/>
            <person name="Tregear J.W."/>
            <person name="Valentin K."/>
            <person name="von Dassow P."/>
            <person name="Yamagishi T."/>
            <person name="Van de Peer Y."/>
            <person name="Wincker P."/>
        </authorList>
    </citation>
    <scope>NUCLEOTIDE SEQUENCE [LARGE SCALE GENOMIC DNA]</scope>
    <source>
        <strain evidence="10">Ec32 / CCAP1310/4</strain>
    </source>
</reference>
<evidence type="ECO:0000259" key="8">
    <source>
        <dbReference type="PROSITE" id="PS51718"/>
    </source>
</evidence>
<dbReference type="Gene3D" id="3.40.50.300">
    <property type="entry name" value="P-loop containing nucleotide triphosphate hydrolases"/>
    <property type="match status" value="1"/>
</dbReference>
<dbReference type="PROSITE" id="PS51718">
    <property type="entry name" value="G_DYNAMIN_2"/>
    <property type="match status" value="1"/>
</dbReference>
<evidence type="ECO:0000256" key="7">
    <source>
        <dbReference type="SAM" id="Phobius"/>
    </source>
</evidence>
<sequence length="762" mass="83153">MSGSMGSLSGGEDRGQSLEEDGDEDHDSFGEEDENSRFAVGPRLSTEARQEGYTAEGLFSGDRVHPYDSSNGGLADDDIDVGGGRREERSWEGAQAAGGFENEGSCHSDPQRPAELESGGDVSLLGGGSVGVTAAAAAAEEEEEEEEEEEDKEEMVDEAGVVPSSTNGMGWRSDTAATGARADGSVSSHPGGEGSWPRRGPFDGLGEDGSPLSVPSEIMRYDPDVSGRDREAQAVIDALQEVYHNRLKPIEELSRFNKFHHEVMTDADLQAKPQVLVLGQYSTGKTSMIRHFIGRDFPGMNIGPEADPGVFQVVTCGSAERTVKGSALCMLDELPYTGLGKFGASFLGKFQASIVPSPILEHINFVDTPGILAAEKHGTPRGYPYPEVVKWFADRSDLIFLVFDSHKLDMGEEFREVMSAIAQHGDRVRVVLNKAQEVDDDRLLKVYGALMWSIGRCLGGKAAAPKVYVGSFWDDPRRGPDTSHEEGDASFKVDEAALRTEMLDLPKNVGVRKINDLMQRAKLVKIHLQIIYAIRARMPRLWGAEAAQDRILASLEEVFEEVKTQGGVNEADMPDLEEYRHDLERIDFRGLPRRNRRLLTTLDDIVERDIKQCVTRAGGVRRIYKLDAAARVVNDFASSNAGSRRRRATMGGVGVRHRAHRSSGLFGRRRGASMQADSESFRGAEIDDVDGDSLTTQEDEEGGDDEKEEGDVPVLLGACVMVLVVVVGVCLALWKMEALPPLPEWAVPLKPERFPPLETPPA</sequence>
<feature type="compositionally biased region" description="Acidic residues" evidence="6">
    <location>
        <begin position="18"/>
        <end position="34"/>
    </location>
</feature>
<dbReference type="AlphaFoldDB" id="D7FUQ8"/>
<dbReference type="PANTHER" id="PTHR43681:SF1">
    <property type="entry name" value="SARCALUMENIN"/>
    <property type="match status" value="1"/>
</dbReference>
<feature type="region of interest" description="Disordered" evidence="6">
    <location>
        <begin position="1"/>
        <end position="216"/>
    </location>
</feature>
<dbReference type="PANTHER" id="PTHR43681">
    <property type="entry name" value="TRANSMEMBRANE GTPASE FZO"/>
    <property type="match status" value="1"/>
</dbReference>
<evidence type="ECO:0000313" key="9">
    <source>
        <dbReference type="EMBL" id="CBJ31714.1"/>
    </source>
</evidence>
<dbReference type="Proteomes" id="UP000002630">
    <property type="component" value="Unassembled WGS sequence"/>
</dbReference>
<evidence type="ECO:0000256" key="4">
    <source>
        <dbReference type="ARBA" id="ARBA00022753"/>
    </source>
</evidence>
<dbReference type="Pfam" id="PF00350">
    <property type="entry name" value="Dynamin_N"/>
    <property type="match status" value="1"/>
</dbReference>
<feature type="compositionally biased region" description="Acidic residues" evidence="6">
    <location>
        <begin position="686"/>
        <end position="709"/>
    </location>
</feature>
<name>D7FUQ8_ECTSI</name>
<keyword evidence="7" id="KW-1133">Transmembrane helix</keyword>
<dbReference type="EMBL" id="FN649760">
    <property type="protein sequence ID" value="CBJ31714.1"/>
    <property type="molecule type" value="Genomic_DNA"/>
</dbReference>
<dbReference type="SUPFAM" id="SSF52540">
    <property type="entry name" value="P-loop containing nucleoside triphosphate hydrolases"/>
    <property type="match status" value="1"/>
</dbReference>